<keyword evidence="7" id="KW-0173">Coenzyme A biosynthesis</keyword>
<reference evidence="10 11" key="1">
    <citation type="submission" date="2017-02" db="EMBL/GenBank/DDBJ databases">
        <title>isolation and characterization of a novel temperate virus Aeropyrum globular virus 1 infecting hyperthermophilic archaeon Aeropyrum.</title>
        <authorList>
            <person name="Yumiya M."/>
            <person name="Yoshida T."/>
            <person name="Sako Y."/>
        </authorList>
    </citation>
    <scope>NUCLEOTIDE SEQUENCE [LARGE SCALE GENOMIC DNA]</scope>
    <source>
        <strain evidence="10 11">YK1-12-2013</strain>
    </source>
</reference>
<comment type="catalytic activity">
    <reaction evidence="6">
        <text>(R)-pantoate + NAD(+) = 2-dehydropantoate + NADH + H(+)</text>
        <dbReference type="Rhea" id="RHEA:61292"/>
        <dbReference type="ChEBI" id="CHEBI:11561"/>
        <dbReference type="ChEBI" id="CHEBI:15378"/>
        <dbReference type="ChEBI" id="CHEBI:15980"/>
        <dbReference type="ChEBI" id="CHEBI:57540"/>
        <dbReference type="ChEBI" id="CHEBI:57945"/>
    </reaction>
    <physiologicalReaction direction="right-to-left" evidence="6">
        <dbReference type="Rhea" id="RHEA:61294"/>
    </physiologicalReaction>
</comment>
<dbReference type="Pfam" id="PF08546">
    <property type="entry name" value="ApbA_C"/>
    <property type="match status" value="1"/>
</dbReference>
<evidence type="ECO:0000256" key="2">
    <source>
        <dbReference type="ARBA" id="ARBA00007870"/>
    </source>
</evidence>
<evidence type="ECO:0000256" key="7">
    <source>
        <dbReference type="RuleBase" id="RU362068"/>
    </source>
</evidence>
<evidence type="ECO:0000259" key="8">
    <source>
        <dbReference type="Pfam" id="PF02558"/>
    </source>
</evidence>
<dbReference type="EC" id="1.1.1.169" evidence="7"/>
<evidence type="ECO:0000256" key="1">
    <source>
        <dbReference type="ARBA" id="ARBA00004724"/>
    </source>
</evidence>
<comment type="pathway">
    <text evidence="1 7">Cofactor biosynthesis; coenzyme A biosynthesis.</text>
</comment>
<evidence type="ECO:0000313" key="10">
    <source>
        <dbReference type="EMBL" id="GBF08626.1"/>
    </source>
</evidence>
<dbReference type="UniPathway" id="UPA00241"/>
<dbReference type="GO" id="GO:0015937">
    <property type="term" value="P:coenzyme A biosynthetic process"/>
    <property type="evidence" value="ECO:0007669"/>
    <property type="project" value="UniProtKB-UniPathway"/>
</dbReference>
<evidence type="ECO:0000313" key="11">
    <source>
        <dbReference type="Proteomes" id="UP000291213"/>
    </source>
</evidence>
<dbReference type="EMBL" id="BDMD01000014">
    <property type="protein sequence ID" value="GBF08626.1"/>
    <property type="molecule type" value="Genomic_DNA"/>
</dbReference>
<gene>
    <name evidence="10" type="ORF">apy_03510</name>
</gene>
<feature type="domain" description="Ketopantoate reductase C-terminal" evidence="9">
    <location>
        <begin position="132"/>
        <end position="253"/>
    </location>
</feature>
<comment type="function">
    <text evidence="7">Catalyzes the NADPH-dependent reduction of ketopantoate into pantoic acid.</text>
</comment>
<evidence type="ECO:0000256" key="5">
    <source>
        <dbReference type="ARBA" id="ARBA00047506"/>
    </source>
</evidence>
<dbReference type="GO" id="GO:0015940">
    <property type="term" value="P:pantothenate biosynthetic process"/>
    <property type="evidence" value="ECO:0007669"/>
    <property type="project" value="InterPro"/>
</dbReference>
<dbReference type="InterPro" id="IPR013752">
    <property type="entry name" value="KPA_reductase"/>
</dbReference>
<keyword evidence="3 7" id="KW-0521">NADP</keyword>
<name>A0A401H830_AERPX</name>
<comment type="similarity">
    <text evidence="2 7">Belongs to the ketopantoate reductase family.</text>
</comment>
<dbReference type="PANTHER" id="PTHR21708:SF26">
    <property type="entry name" value="2-DEHYDROPANTOATE 2-REDUCTASE"/>
    <property type="match status" value="1"/>
</dbReference>
<sequence>MRLQAGLRLYGVVDAYVPLEPYVGTPPRGCRLSFISVKAYDAAAAVESAAEFSEMVAVAGNGWGGYEKALELGVDAAAIVVESGVASLEPGLARVAGLGRFIVGSRGGVSGAAFEAFEILRRGGAPALLAGDIEAWRWLKAAANSAINLVTTILGSRNGFVVENREAWRLASRAASEVGLVASMLGYSLPEDPVEYTRLVALQTYDNESSTLQDLRRCRRSEAPYIAGRVVEEASRLGVGAPTVEALYSLLQALFALKCGSMERLNRSPKPCLHVTNYGKLCRARLGSSRSPRGCLRKPLGASLGNPGVTGLGL</sequence>
<dbReference type="InterPro" id="IPR008927">
    <property type="entry name" value="6-PGluconate_DH-like_C_sf"/>
</dbReference>
<dbReference type="PANTHER" id="PTHR21708">
    <property type="entry name" value="PROBABLE 2-DEHYDROPANTOATE 2-REDUCTASE"/>
    <property type="match status" value="1"/>
</dbReference>
<dbReference type="NCBIfam" id="TIGR00745">
    <property type="entry name" value="apbA_panE"/>
    <property type="match status" value="1"/>
</dbReference>
<organism evidence="10 11">
    <name type="scientific">Aeropyrum pernix</name>
    <dbReference type="NCBI Taxonomy" id="56636"/>
    <lineage>
        <taxon>Archaea</taxon>
        <taxon>Thermoproteota</taxon>
        <taxon>Thermoprotei</taxon>
        <taxon>Desulfurococcales</taxon>
        <taxon>Desulfurococcaceae</taxon>
        <taxon>Aeropyrum</taxon>
    </lineage>
</organism>
<feature type="domain" description="Ketopantoate reductase N-terminal" evidence="8">
    <location>
        <begin position="4"/>
        <end position="105"/>
    </location>
</feature>
<dbReference type="Gene3D" id="3.40.50.720">
    <property type="entry name" value="NAD(P)-binding Rossmann-like Domain"/>
    <property type="match status" value="1"/>
</dbReference>
<dbReference type="InterPro" id="IPR051402">
    <property type="entry name" value="KPR-Related"/>
</dbReference>
<dbReference type="AlphaFoldDB" id="A0A401H830"/>
<evidence type="ECO:0000259" key="9">
    <source>
        <dbReference type="Pfam" id="PF08546"/>
    </source>
</evidence>
<proteinExistence type="inferred from homology"/>
<comment type="caution">
    <text evidence="10">The sequence shown here is derived from an EMBL/GenBank/DDBJ whole genome shotgun (WGS) entry which is preliminary data.</text>
</comment>
<dbReference type="InterPro" id="IPR003710">
    <property type="entry name" value="ApbA"/>
</dbReference>
<protein>
    <recommendedName>
        <fullName evidence="7">2-dehydropantoate 2-reductase</fullName>
        <ecNumber evidence="7">1.1.1.169</ecNumber>
    </recommendedName>
    <alternativeName>
        <fullName evidence="7">Ketopantoate reductase</fullName>
    </alternativeName>
</protein>
<dbReference type="Proteomes" id="UP000291213">
    <property type="component" value="Unassembled WGS sequence"/>
</dbReference>
<accession>A0A401H830</accession>
<keyword evidence="4 7" id="KW-0560">Oxidoreductase</keyword>
<dbReference type="Pfam" id="PF02558">
    <property type="entry name" value="ApbA"/>
    <property type="match status" value="1"/>
</dbReference>
<evidence type="ECO:0000256" key="4">
    <source>
        <dbReference type="ARBA" id="ARBA00023002"/>
    </source>
</evidence>
<dbReference type="GO" id="GO:0005737">
    <property type="term" value="C:cytoplasm"/>
    <property type="evidence" value="ECO:0007669"/>
    <property type="project" value="TreeGrafter"/>
</dbReference>
<evidence type="ECO:0000256" key="6">
    <source>
        <dbReference type="ARBA" id="ARBA00048196"/>
    </source>
</evidence>
<dbReference type="InterPro" id="IPR013328">
    <property type="entry name" value="6PGD_dom2"/>
</dbReference>
<dbReference type="Gene3D" id="1.10.1040.10">
    <property type="entry name" value="N-(1-d-carboxylethyl)-l-norvaline Dehydrogenase, domain 2"/>
    <property type="match status" value="1"/>
</dbReference>
<comment type="catalytic activity">
    <reaction evidence="5">
        <text>(R)-pantoate + NADP(+) = 2-dehydropantoate + NADPH + H(+)</text>
        <dbReference type="Rhea" id="RHEA:16233"/>
        <dbReference type="ChEBI" id="CHEBI:11561"/>
        <dbReference type="ChEBI" id="CHEBI:15378"/>
        <dbReference type="ChEBI" id="CHEBI:15980"/>
        <dbReference type="ChEBI" id="CHEBI:57783"/>
        <dbReference type="ChEBI" id="CHEBI:58349"/>
        <dbReference type="EC" id="1.1.1.169"/>
    </reaction>
    <physiologicalReaction direction="right-to-left" evidence="5">
        <dbReference type="Rhea" id="RHEA:16235"/>
    </physiologicalReaction>
</comment>
<dbReference type="GO" id="GO:0008677">
    <property type="term" value="F:2-dehydropantoate 2-reductase activity"/>
    <property type="evidence" value="ECO:0007669"/>
    <property type="project" value="UniProtKB-EC"/>
</dbReference>
<evidence type="ECO:0000256" key="3">
    <source>
        <dbReference type="ARBA" id="ARBA00022857"/>
    </source>
</evidence>
<dbReference type="InterPro" id="IPR013332">
    <property type="entry name" value="KPR_N"/>
</dbReference>
<dbReference type="SUPFAM" id="SSF48179">
    <property type="entry name" value="6-phosphogluconate dehydrogenase C-terminal domain-like"/>
    <property type="match status" value="1"/>
</dbReference>